<feature type="chain" id="PRO_5022714772" evidence="1">
    <location>
        <begin position="29"/>
        <end position="162"/>
    </location>
</feature>
<dbReference type="Gene3D" id="2.80.10.50">
    <property type="match status" value="1"/>
</dbReference>
<keyword evidence="1" id="KW-0732">Signal</keyword>
<evidence type="ECO:0000313" key="2">
    <source>
        <dbReference type="EMBL" id="TYB45700.1"/>
    </source>
</evidence>
<proteinExistence type="predicted"/>
<dbReference type="CDD" id="cd00161">
    <property type="entry name" value="beta-trefoil_Ricin-like"/>
    <property type="match status" value="1"/>
</dbReference>
<dbReference type="SUPFAM" id="SSF50370">
    <property type="entry name" value="Ricin B-like lectins"/>
    <property type="match status" value="1"/>
</dbReference>
<name>A0A5D0NMF8_9ACTN</name>
<reference evidence="2 3" key="1">
    <citation type="submission" date="2019-08" db="EMBL/GenBank/DDBJ databases">
        <title>Actinomadura sp. nov. CYP1-5 isolated from mountain soil.</title>
        <authorList>
            <person name="Songsumanus A."/>
            <person name="Kuncharoen N."/>
            <person name="Kudo T."/>
            <person name="Yuki M."/>
            <person name="Igarashi Y."/>
            <person name="Tanasupawat S."/>
        </authorList>
    </citation>
    <scope>NUCLEOTIDE SEQUENCE [LARGE SCALE GENOMIC DNA]</scope>
    <source>
        <strain evidence="2 3">JCM 14158</strain>
    </source>
</reference>
<feature type="signal peptide" evidence="1">
    <location>
        <begin position="1"/>
        <end position="28"/>
    </location>
</feature>
<keyword evidence="3" id="KW-1185">Reference proteome</keyword>
<comment type="caution">
    <text evidence="2">The sequence shown here is derived from an EMBL/GenBank/DDBJ whole genome shotgun (WGS) entry which is preliminary data.</text>
</comment>
<evidence type="ECO:0000313" key="3">
    <source>
        <dbReference type="Proteomes" id="UP000323380"/>
    </source>
</evidence>
<dbReference type="InterPro" id="IPR035992">
    <property type="entry name" value="Ricin_B-like_lectins"/>
</dbReference>
<dbReference type="Proteomes" id="UP000323380">
    <property type="component" value="Unassembled WGS sequence"/>
</dbReference>
<organism evidence="2 3">
    <name type="scientific">Actinomadura chibensis</name>
    <dbReference type="NCBI Taxonomy" id="392828"/>
    <lineage>
        <taxon>Bacteria</taxon>
        <taxon>Bacillati</taxon>
        <taxon>Actinomycetota</taxon>
        <taxon>Actinomycetes</taxon>
        <taxon>Streptosporangiales</taxon>
        <taxon>Thermomonosporaceae</taxon>
        <taxon>Actinomadura</taxon>
    </lineage>
</organism>
<protein>
    <submittedName>
        <fullName evidence="2">RICIN domain-containing protein</fullName>
    </submittedName>
</protein>
<dbReference type="EMBL" id="VSFG01000003">
    <property type="protein sequence ID" value="TYB45700.1"/>
    <property type="molecule type" value="Genomic_DNA"/>
</dbReference>
<evidence type="ECO:0000256" key="1">
    <source>
        <dbReference type="SAM" id="SignalP"/>
    </source>
</evidence>
<dbReference type="RefSeq" id="WP_148344417.1">
    <property type="nucleotide sequence ID" value="NZ_VSFG01000003.1"/>
</dbReference>
<accession>A0A5D0NMF8</accession>
<gene>
    <name evidence="2" type="ORF">FXF69_20015</name>
</gene>
<dbReference type="PROSITE" id="PS51257">
    <property type="entry name" value="PROKAR_LIPOPROTEIN"/>
    <property type="match status" value="1"/>
</dbReference>
<dbReference type="AlphaFoldDB" id="A0A5D0NMF8"/>
<sequence length="162" mass="17564">MHRIVLRATVVGLAGTGCALGMAAAANAETYYNRADGSYLGVYADTPRNGAPVELGFDPRDNPRANWGKANGSYGLYIYPWANTNYSIDDHGWGGAKTKVDVWQRVNQANVQWRTYSLGGGWFAIKSARTDVNLCIDDPGASTDGIQVWMYGCNGSKAQSFQ</sequence>